<dbReference type="SMART" id="SM00883">
    <property type="entry name" value="Cpn10"/>
    <property type="match status" value="1"/>
</dbReference>
<gene>
    <name evidence="2" type="ORF">MM415B03120_0008</name>
</gene>
<dbReference type="SUPFAM" id="SSF50129">
    <property type="entry name" value="GroES-like"/>
    <property type="match status" value="1"/>
</dbReference>
<reference evidence="2" key="1">
    <citation type="submission" date="2020-03" db="EMBL/GenBank/DDBJ databases">
        <title>The deep terrestrial virosphere.</title>
        <authorList>
            <person name="Holmfeldt K."/>
            <person name="Nilsson E."/>
            <person name="Simone D."/>
            <person name="Lopez-Fernandez M."/>
            <person name="Wu X."/>
            <person name="de Brujin I."/>
            <person name="Lundin D."/>
            <person name="Andersson A."/>
            <person name="Bertilsson S."/>
            <person name="Dopson M."/>
        </authorList>
    </citation>
    <scope>NUCLEOTIDE SEQUENCE</scope>
    <source>
        <strain evidence="2">MM415B03120</strain>
    </source>
</reference>
<organism evidence="2">
    <name type="scientific">viral metagenome</name>
    <dbReference type="NCBI Taxonomy" id="1070528"/>
    <lineage>
        <taxon>unclassified sequences</taxon>
        <taxon>metagenomes</taxon>
        <taxon>organismal metagenomes</taxon>
    </lineage>
</organism>
<dbReference type="InterPro" id="IPR020818">
    <property type="entry name" value="Chaperonin_GroES"/>
</dbReference>
<sequence length="94" mass="10287">MTIIPMGARVYLRLDAVEEKMIGRLYVPDKSSQPIRVGTVQAVGSDVTLFKPGDKVLVSYMAGLIINPLIDGFSPEDDTHRVMTEGEIPVKLGE</sequence>
<evidence type="ECO:0000313" key="2">
    <source>
        <dbReference type="EMBL" id="QJA86793.1"/>
    </source>
</evidence>
<name>A0A6M3KX89_9ZZZZ</name>
<dbReference type="AlphaFoldDB" id="A0A6M3KX89"/>
<protein>
    <submittedName>
        <fullName evidence="2">Putative chaperonin</fullName>
    </submittedName>
</protein>
<keyword evidence="1" id="KW-0143">Chaperone</keyword>
<dbReference type="GO" id="GO:0044183">
    <property type="term" value="F:protein folding chaperone"/>
    <property type="evidence" value="ECO:0007669"/>
    <property type="project" value="InterPro"/>
</dbReference>
<dbReference type="InterPro" id="IPR011032">
    <property type="entry name" value="GroES-like_sf"/>
</dbReference>
<dbReference type="EMBL" id="MT142659">
    <property type="protein sequence ID" value="QJA86793.1"/>
    <property type="molecule type" value="Genomic_DNA"/>
</dbReference>
<dbReference type="Pfam" id="PF00166">
    <property type="entry name" value="Cpn10"/>
    <property type="match status" value="1"/>
</dbReference>
<proteinExistence type="predicted"/>
<evidence type="ECO:0000256" key="1">
    <source>
        <dbReference type="ARBA" id="ARBA00023186"/>
    </source>
</evidence>
<accession>A0A6M3KX89</accession>
<dbReference type="CDD" id="cd00320">
    <property type="entry name" value="cpn10"/>
    <property type="match status" value="1"/>
</dbReference>
<dbReference type="GO" id="GO:0005524">
    <property type="term" value="F:ATP binding"/>
    <property type="evidence" value="ECO:0007669"/>
    <property type="project" value="InterPro"/>
</dbReference>
<dbReference type="Gene3D" id="2.30.33.40">
    <property type="entry name" value="GroES chaperonin"/>
    <property type="match status" value="1"/>
</dbReference>
<dbReference type="InterPro" id="IPR037124">
    <property type="entry name" value="Chaperonin_GroES_sf"/>
</dbReference>
<dbReference type="PRINTS" id="PR00297">
    <property type="entry name" value="CHAPERONIN10"/>
</dbReference>